<dbReference type="PANTHER" id="PTHR31002">
    <property type="entry name" value="SERIPAUPERIN"/>
    <property type="match status" value="1"/>
</dbReference>
<evidence type="ECO:0000313" key="5">
    <source>
        <dbReference type="Proteomes" id="UP000606974"/>
    </source>
</evidence>
<name>A0A8H7AUI7_9EURO</name>
<gene>
    <name evidence="4" type="ORF">GJ744_004559</name>
</gene>
<evidence type="ECO:0000313" key="4">
    <source>
        <dbReference type="EMBL" id="KAF7511370.1"/>
    </source>
</evidence>
<dbReference type="Pfam" id="PF25116">
    <property type="entry name" value="CBM87_Agd3"/>
    <property type="match status" value="1"/>
</dbReference>
<evidence type="ECO:0000259" key="1">
    <source>
        <dbReference type="Pfam" id="PF25115"/>
    </source>
</evidence>
<evidence type="ECO:0000259" key="2">
    <source>
        <dbReference type="Pfam" id="PF25116"/>
    </source>
</evidence>
<dbReference type="InterPro" id="IPR056825">
    <property type="entry name" value="Agd3_C"/>
</dbReference>
<feature type="domain" description="Agd3 CBM87" evidence="2">
    <location>
        <begin position="34"/>
        <end position="245"/>
    </location>
</feature>
<proteinExistence type="predicted"/>
<feature type="domain" description="Agd3 deacetylase" evidence="1">
    <location>
        <begin position="259"/>
        <end position="626"/>
    </location>
</feature>
<evidence type="ECO:0000259" key="3">
    <source>
        <dbReference type="Pfam" id="PF25117"/>
    </source>
</evidence>
<dbReference type="Pfam" id="PF25117">
    <property type="entry name" value="Agd3_C"/>
    <property type="match status" value="1"/>
</dbReference>
<dbReference type="InterPro" id="IPR056826">
    <property type="entry name" value="Agd3_CE"/>
</dbReference>
<dbReference type="OrthoDB" id="2113314at2759"/>
<dbReference type="PANTHER" id="PTHR31002:SF34">
    <property type="entry name" value="CELL WALL PROTEIN CWP1-RELATED"/>
    <property type="match status" value="1"/>
</dbReference>
<dbReference type="Pfam" id="PF25115">
    <property type="entry name" value="Agd3_CE"/>
    <property type="match status" value="1"/>
</dbReference>
<sequence length="699" mass="75263">MSTTAVVASSATASLSGAAAAPLAKRAVVAGNTKADILVITRDAASAKNLASGFNGYGIPYSTLVVPQAGTQLPALNTSGVGNYGGILVHSQVAYDYGGTLGWQSALTADQWNQLYAYQTAYGTRMVQLDVYPGSLFGATAVGACCNNGVEQLMSFTNTAAFAQAGLKTGATISTQGLYHYGASITDAATTTEIAQFAANSQITSTTTAAVINNFSGRQQMAFFIGWATEWSPTSSLLQHAYITWMTRGLYAGYRRVNFGTQIDDMFLITDIYKPAGNQFRLRAADLTAHASWVGTINAKMNPGSFYVPEIGHNGNGNIEQSQNANNGDAICAPGAIYYNDNPDTPLEFQKPLGSGTSVWPATPTAYAWSAQCANLDPLKTWFSTPANRDKFAHLSHTFTHLALNNATYSDASKEIKFNQAWLSAVSLAAGAYFSPKGLIPPAITGLHNGDVLRAWKDNGLTNCVGDNSRPVLRNTQNNMYPYITTFAANGYDGFQVNPRWPTRIYYNCDSADCTASEWVDTSTPSPNPGDFQTLLAYEKADVSRYLFGLFHDPYMFHQANLRQTDVQPITINGVTSKLSIFQAWVEVQVQEFVRLVNWPLVTLKHDDMSASFAARMARDSCGYRLTWLQSASQITGVQVTANGNSCVSPIPVTFPNGNRPSSLPAGATTEQRGNDPYTVWVRLTGSPVTMNLATPISL</sequence>
<dbReference type="AlphaFoldDB" id="A0A8H7AUI7"/>
<dbReference type="Proteomes" id="UP000606974">
    <property type="component" value="Unassembled WGS sequence"/>
</dbReference>
<comment type="caution">
    <text evidence="4">The sequence shown here is derived from an EMBL/GenBank/DDBJ whole genome shotgun (WGS) entry which is preliminary data.</text>
</comment>
<reference evidence="4" key="1">
    <citation type="submission" date="2020-02" db="EMBL/GenBank/DDBJ databases">
        <authorList>
            <person name="Palmer J.M."/>
        </authorList>
    </citation>
    <scope>NUCLEOTIDE SEQUENCE</scope>
    <source>
        <strain evidence="4">EPUS1.4</strain>
        <tissue evidence="4">Thallus</tissue>
    </source>
</reference>
<accession>A0A8H7AUI7</accession>
<feature type="domain" description="Agd3 C-terminal" evidence="3">
    <location>
        <begin position="631"/>
        <end position="697"/>
    </location>
</feature>
<dbReference type="EMBL" id="JAACFV010000020">
    <property type="protein sequence ID" value="KAF7511370.1"/>
    <property type="molecule type" value="Genomic_DNA"/>
</dbReference>
<keyword evidence="5" id="KW-1185">Reference proteome</keyword>
<evidence type="ECO:0008006" key="6">
    <source>
        <dbReference type="Google" id="ProtNLM"/>
    </source>
</evidence>
<dbReference type="InterPro" id="IPR050788">
    <property type="entry name" value="Yeast_SRP1/TIP1_CWP"/>
</dbReference>
<organism evidence="4 5">
    <name type="scientific">Endocarpon pusillum</name>
    <dbReference type="NCBI Taxonomy" id="364733"/>
    <lineage>
        <taxon>Eukaryota</taxon>
        <taxon>Fungi</taxon>
        <taxon>Dikarya</taxon>
        <taxon>Ascomycota</taxon>
        <taxon>Pezizomycotina</taxon>
        <taxon>Eurotiomycetes</taxon>
        <taxon>Chaetothyriomycetidae</taxon>
        <taxon>Verrucariales</taxon>
        <taxon>Verrucariaceae</taxon>
        <taxon>Endocarpon</taxon>
    </lineage>
</organism>
<dbReference type="InterPro" id="IPR056827">
    <property type="entry name" value="CBM87_Agd3"/>
</dbReference>
<protein>
    <recommendedName>
        <fullName evidence="6">Extracellular serine-rich protein</fullName>
    </recommendedName>
</protein>